<feature type="signal peptide" evidence="1">
    <location>
        <begin position="1"/>
        <end position="18"/>
    </location>
</feature>
<dbReference type="PATRIC" id="fig|1144316.3.peg.2080"/>
<proteinExistence type="predicted"/>
<organism evidence="2 3">
    <name type="scientific">Chryseobacterium populi</name>
    <dbReference type="NCBI Taxonomy" id="1144316"/>
    <lineage>
        <taxon>Bacteria</taxon>
        <taxon>Pseudomonadati</taxon>
        <taxon>Bacteroidota</taxon>
        <taxon>Flavobacteriia</taxon>
        <taxon>Flavobacteriales</taxon>
        <taxon>Weeksellaceae</taxon>
        <taxon>Chryseobacterium group</taxon>
        <taxon>Chryseobacterium</taxon>
    </lineage>
</organism>
<evidence type="ECO:0000256" key="1">
    <source>
        <dbReference type="SAM" id="SignalP"/>
    </source>
</evidence>
<dbReference type="Proteomes" id="UP000007509">
    <property type="component" value="Unassembled WGS sequence"/>
</dbReference>
<evidence type="ECO:0000313" key="2">
    <source>
        <dbReference type="EMBL" id="EJL72078.1"/>
    </source>
</evidence>
<comment type="caution">
    <text evidence="2">The sequence shown here is derived from an EMBL/GenBank/DDBJ whole genome shotgun (WGS) entry which is preliminary data.</text>
</comment>
<reference evidence="2 3" key="1">
    <citation type="journal article" date="2012" name="J. Bacteriol.">
        <title>Twenty-one genome sequences from Pseudomonas species and 19 genome sequences from diverse bacteria isolated from the rhizosphere and endosphere of Populus deltoides.</title>
        <authorList>
            <person name="Brown S.D."/>
            <person name="Utturkar S.M."/>
            <person name="Klingeman D.M."/>
            <person name="Johnson C.M."/>
            <person name="Martin S.L."/>
            <person name="Land M.L."/>
            <person name="Lu T.Y."/>
            <person name="Schadt C.W."/>
            <person name="Doktycz M.J."/>
            <person name="Pelletier D.A."/>
        </authorList>
    </citation>
    <scope>NUCLEOTIDE SEQUENCE [LARGE SCALE GENOMIC DNA]</scope>
    <source>
        <strain evidence="2 3">CF314</strain>
    </source>
</reference>
<evidence type="ECO:0000313" key="3">
    <source>
        <dbReference type="Proteomes" id="UP000007509"/>
    </source>
</evidence>
<dbReference type="RefSeq" id="WP_007843298.1">
    <property type="nucleotide sequence ID" value="NZ_AKJY01000034.1"/>
</dbReference>
<dbReference type="AlphaFoldDB" id="J2KG31"/>
<name>J2KG31_9FLAO</name>
<dbReference type="OrthoDB" id="9765926at2"/>
<accession>J2KG31</accession>
<keyword evidence="1" id="KW-0732">Signal</keyword>
<keyword evidence="3" id="KW-1185">Reference proteome</keyword>
<dbReference type="EMBL" id="AKJY01000034">
    <property type="protein sequence ID" value="EJL72078.1"/>
    <property type="molecule type" value="Genomic_DNA"/>
</dbReference>
<sequence length="73" mass="8314">MKKLLLSFCTFLCLLMNAQLDTDHWFAPMAARANTTGLEGYLNLSTDQMTSFPVEIYNNNTLFTAPRLQRLPV</sequence>
<feature type="chain" id="PRO_5003750157" evidence="1">
    <location>
        <begin position="19"/>
        <end position="73"/>
    </location>
</feature>
<gene>
    <name evidence="2" type="ORF">PMI13_02069</name>
</gene>
<protein>
    <submittedName>
        <fullName evidence="2">Uncharacterized protein</fullName>
    </submittedName>
</protein>